<comment type="caution">
    <text evidence="1">The sequence shown here is derived from an EMBL/GenBank/DDBJ whole genome shotgun (WGS) entry which is preliminary data.</text>
</comment>
<name>A0A2U1TUF8_9GAMM</name>
<evidence type="ECO:0000313" key="2">
    <source>
        <dbReference type="Proteomes" id="UP000296159"/>
    </source>
</evidence>
<dbReference type="EMBL" id="QDKH01000020">
    <property type="protein sequence ID" value="PWC13029.1"/>
    <property type="molecule type" value="Genomic_DNA"/>
</dbReference>
<organism evidence="1 2">
    <name type="scientific">Brenneria corticis</name>
    <dbReference type="NCBI Taxonomy" id="2173106"/>
    <lineage>
        <taxon>Bacteria</taxon>
        <taxon>Pseudomonadati</taxon>
        <taxon>Pseudomonadota</taxon>
        <taxon>Gammaproteobacteria</taxon>
        <taxon>Enterobacterales</taxon>
        <taxon>Pectobacteriaceae</taxon>
        <taxon>Brenneria</taxon>
    </lineage>
</organism>
<reference evidence="1 2" key="1">
    <citation type="submission" date="2018-04" db="EMBL/GenBank/DDBJ databases">
        <title>Brenneria corticis sp.nov.</title>
        <authorList>
            <person name="Li Y."/>
        </authorList>
    </citation>
    <scope>NUCLEOTIDE SEQUENCE [LARGE SCALE GENOMIC DNA]</scope>
    <source>
        <strain evidence="1 2">CFCC 11842</strain>
    </source>
</reference>
<keyword evidence="2" id="KW-1185">Reference proteome</keyword>
<evidence type="ECO:0000313" key="1">
    <source>
        <dbReference type="EMBL" id="PWC13029.1"/>
    </source>
</evidence>
<sequence length="90" mass="9847">MRDILSLTGGQPLAGQIRSRRICPSLAAFLQLELFRVYTLSTAGRHQPGCSPLSQPSHTSRARIYDDTLCSFSESITSCSVNNGVDCEKE</sequence>
<gene>
    <name evidence="1" type="ORF">DDT56_16510</name>
</gene>
<dbReference type="Proteomes" id="UP000296159">
    <property type="component" value="Unassembled WGS sequence"/>
</dbReference>
<dbReference type="AlphaFoldDB" id="A0A2U1TUF8"/>
<accession>A0A2U1TUF8</accession>
<protein>
    <submittedName>
        <fullName evidence="1">Uncharacterized protein</fullName>
    </submittedName>
</protein>
<proteinExistence type="predicted"/>